<keyword evidence="1" id="KW-0812">Transmembrane</keyword>
<name>A0A563VZZ9_9CYAN</name>
<accession>A0A563VZZ9</accession>
<organism evidence="2 3">
    <name type="scientific">Hyella patelloides LEGE 07179</name>
    <dbReference type="NCBI Taxonomy" id="945734"/>
    <lineage>
        <taxon>Bacteria</taxon>
        <taxon>Bacillati</taxon>
        <taxon>Cyanobacteriota</taxon>
        <taxon>Cyanophyceae</taxon>
        <taxon>Pleurocapsales</taxon>
        <taxon>Hyellaceae</taxon>
        <taxon>Hyella</taxon>
    </lineage>
</organism>
<dbReference type="AlphaFoldDB" id="A0A563VZZ9"/>
<feature type="transmembrane region" description="Helical" evidence="1">
    <location>
        <begin position="110"/>
        <end position="132"/>
    </location>
</feature>
<evidence type="ECO:0000313" key="2">
    <source>
        <dbReference type="EMBL" id="VEP17038.1"/>
    </source>
</evidence>
<feature type="transmembrane region" description="Helical" evidence="1">
    <location>
        <begin position="314"/>
        <end position="334"/>
    </location>
</feature>
<feature type="transmembrane region" description="Helical" evidence="1">
    <location>
        <begin position="168"/>
        <end position="185"/>
    </location>
</feature>
<feature type="transmembrane region" description="Helical" evidence="1">
    <location>
        <begin position="221"/>
        <end position="243"/>
    </location>
</feature>
<proteinExistence type="predicted"/>
<feature type="transmembrane region" description="Helical" evidence="1">
    <location>
        <begin position="73"/>
        <end position="90"/>
    </location>
</feature>
<keyword evidence="3" id="KW-1185">Reference proteome</keyword>
<feature type="transmembrane region" description="Helical" evidence="1">
    <location>
        <begin position="341"/>
        <end position="360"/>
    </location>
</feature>
<feature type="transmembrane region" description="Helical" evidence="1">
    <location>
        <begin position="191"/>
        <end position="209"/>
    </location>
</feature>
<sequence length="492" mass="56247">MVETVTKSSKKSQKIGVTTILKAIALILAISIFLRGIIDIDVAYDSWGYHLPFAARIWQIVPAEQYINMEERFAGFPLFVHFLQGFFWFVTRRVQGANLVGWSSIALYVYFLKTCFRVPLFLSTIALLAIPLVQAHATSSYVDLASNIPLAISIMMTYLIYQQKQFPTLLQLLIIIFSTAAASNSKPQLEPLVLVVLFFVAVRFLWLRWRQPSEEAKGSYFQWLIKAGAIAFVASLFIFATPIKNIALFGNPFYPVRIEIAGHVLNHALPLYDHAPGYLGDAPRAQRWLYSILDIKAAPWSIDQWSEDVDRQRMGGFFGAYVVFHLLLFTYLCIRNRDRDTSVAAILLTVMSIVAANFPQSHELRYFMYWMIVLVSLNLYLVTRIELSSSKSQLVNTRNLGLVCLIALTIVAAKTYFFYIKPGFHTLENFKQDTVDRNLLEKIEPNDKVCIVGKYPYTFVHTPWFHPEKDYTYSIQAEANPQHCTVNKKILS</sequence>
<keyword evidence="1" id="KW-0472">Membrane</keyword>
<evidence type="ECO:0000256" key="1">
    <source>
        <dbReference type="SAM" id="Phobius"/>
    </source>
</evidence>
<dbReference type="RefSeq" id="WP_144866717.1">
    <property type="nucleotide sequence ID" value="NZ_LR213813.1"/>
</dbReference>
<evidence type="ECO:0008006" key="4">
    <source>
        <dbReference type="Google" id="ProtNLM"/>
    </source>
</evidence>
<protein>
    <recommendedName>
        <fullName evidence="4">Glycosyltransferase RgtA/B/C/D-like domain-containing protein</fullName>
    </recommendedName>
</protein>
<feature type="transmembrane region" description="Helical" evidence="1">
    <location>
        <begin position="144"/>
        <end position="161"/>
    </location>
</feature>
<keyword evidence="1" id="KW-1133">Transmembrane helix</keyword>
<gene>
    <name evidence="2" type="ORF">H1P_530018</name>
</gene>
<feature type="transmembrane region" description="Helical" evidence="1">
    <location>
        <begin position="20"/>
        <end position="38"/>
    </location>
</feature>
<reference evidence="2 3" key="1">
    <citation type="submission" date="2019-01" db="EMBL/GenBank/DDBJ databases">
        <authorList>
            <person name="Brito A."/>
        </authorList>
    </citation>
    <scope>NUCLEOTIDE SEQUENCE [LARGE SCALE GENOMIC DNA]</scope>
    <source>
        <strain evidence="2">1</strain>
    </source>
</reference>
<feature type="transmembrane region" description="Helical" evidence="1">
    <location>
        <begin position="399"/>
        <end position="419"/>
    </location>
</feature>
<dbReference type="EMBL" id="CAACVJ010000479">
    <property type="protein sequence ID" value="VEP17038.1"/>
    <property type="molecule type" value="Genomic_DNA"/>
</dbReference>
<dbReference type="Proteomes" id="UP000320055">
    <property type="component" value="Unassembled WGS sequence"/>
</dbReference>
<dbReference type="OrthoDB" id="417017at2"/>
<evidence type="ECO:0000313" key="3">
    <source>
        <dbReference type="Proteomes" id="UP000320055"/>
    </source>
</evidence>
<feature type="transmembrane region" description="Helical" evidence="1">
    <location>
        <begin position="366"/>
        <end position="387"/>
    </location>
</feature>